<keyword evidence="3 6" id="KW-0547">Nucleotide-binding</keyword>
<dbReference type="Gene3D" id="1.10.510.10">
    <property type="entry name" value="Transferase(Phosphotransferase) domain 1"/>
    <property type="match status" value="1"/>
</dbReference>
<dbReference type="Proteomes" id="UP001642487">
    <property type="component" value="Chromosome 9"/>
</dbReference>
<evidence type="ECO:0000256" key="7">
    <source>
        <dbReference type="SAM" id="MobiDB-lite"/>
    </source>
</evidence>
<keyword evidence="10" id="KW-1185">Reference proteome</keyword>
<sequence length="1475" mass="161139">MAFDQNAIPTGLRPLNVARPLVEDPHLTPVASTGRNPQRFTPQHPCDVASADTVPVPGKGNVSDIGFVELGYRNVVAGVTAWCPRMPPPFTHTATIPAVGFGYCSDLNVMGNRGGANAVELASSCMTVGINHSTNSSHRFGGGGLEFVSNNISMGSGDSANLCNKVTSNGDQINSDSTSGFSSHLRNSVDGSAVDQVSEEGGDGSISKKKVKFMCSFGGKIFPRPSDGMLRYIGGQTRIISVRRDVTFSELVRKMVDTCGQAVVIKYQLPDEDLDALISVSCPDDLDNMMDEYEKLVERSSDGSAKLRMFLFSASELDSSGMVQFGDLHDSGQRYVETVNGMFDGVGGRITRKESFASATSTQNSDLSGTEAMDIANNDLGGVVSGPPSTTLSLPGGNLGTAVTIGPGLVKVDPVSAVFVDASAVPSSIPVLNSVPPEASSQPEAELGRSVPVTLMQQQPGIDFPPPVSQLQPTGDPRQAACVDFVQFRPQLGFSNSHHLGASGSMFIQQPNTLGITPTQFVPAVHMTMAPSSSHLSTMPNTYQSLVQYPRSQMDYFSNASTFGPRFVRLSAEQGYNSLQVPAPPVSVGVGFGLHQVPQSDQTVTSDELVSHHRATFSEKIERLDGCYFCQKAVPHAHSNSPLQDQRENLTNPVSDSKFSYYSHHPEDHLTAHPMKNITETGALRQQTTEHGVGMQTRFFNPMDPEVEKPSVEARMQTRIFNPMDPEVEKPSVEAISFPHRIEGQHENDNTLKDQHNLDHGRISAPQGDIRSHHVAVVEQICQSGEVDTLQHHYVAVENQFRPNLVLDKHDVCVVGAPILASEYNTHENSNEYSNSHHGIIPNQNATHTGICYDHLRPIVGNLESSSICPTDICANLDHCKSPIERTRKEDNFGSCSQPVSEREVLLDNNFVKPMVILDPNNVKPTTFACSSSEVPYLMNERPVESSEVARPVESSEVAQPPVRGSPGTLPQAEIGIQHLESNEVCHSRNPNLFDMKTEHINNGVPVSAERKEDTSLLETRMVSGDVESVSLPIKTGNMQDTANSLFSNQDPWNLQHDAHFLPPRPTKIQPRNEALASREPLTESPFRNIGEPNVETILDDGVRHPLVNSNKGSSEEQIRKDLQAVAEGVAASVLQSAQSSSSELHERIDPVCETITEGDVQNNDDGRTRHSEKPNLGFPMSEGFGRLQVIKNSDLEELRELGSGTFGTVYHGKWRGTDVAIKRVNDRCFAGKPSEQDRMREDFWNEAIKLADLHHPNVVAFYGVVLDGPGGSVATVTEYMVNGSLRNALLKNERSLDKRKRLLIAMDAAFGMEYLHRKNIVHFDLKSDNLLVNLRDPHRPICKVGDLGLSKVKRQTLISGGVRGTLPWMAPELLNGSSNMVSEKVDVFSFGIVLWELLTGEEPYANLHYGIIIGGIVSNTLRPEVPESCDPEWRSLMERCWSSEPSERPSFTEIAHELRSMATKVPPKIPNHPQ</sequence>
<organism evidence="9 10">
    <name type="scientific">Citrullus colocynthis</name>
    <name type="common">colocynth</name>
    <dbReference type="NCBI Taxonomy" id="252529"/>
    <lineage>
        <taxon>Eukaryota</taxon>
        <taxon>Viridiplantae</taxon>
        <taxon>Streptophyta</taxon>
        <taxon>Embryophyta</taxon>
        <taxon>Tracheophyta</taxon>
        <taxon>Spermatophyta</taxon>
        <taxon>Magnoliopsida</taxon>
        <taxon>eudicotyledons</taxon>
        <taxon>Gunneridae</taxon>
        <taxon>Pentapetalae</taxon>
        <taxon>rosids</taxon>
        <taxon>fabids</taxon>
        <taxon>Cucurbitales</taxon>
        <taxon>Cucurbitaceae</taxon>
        <taxon>Benincaseae</taxon>
        <taxon>Citrullus</taxon>
    </lineage>
</organism>
<dbReference type="InterPro" id="IPR011009">
    <property type="entry name" value="Kinase-like_dom_sf"/>
</dbReference>
<feature type="binding site" evidence="6">
    <location>
        <position position="1233"/>
    </location>
    <ligand>
        <name>ATP</name>
        <dbReference type="ChEBI" id="CHEBI:30616"/>
    </ligand>
</feature>
<proteinExistence type="predicted"/>
<name>A0ABP0ZCD2_9ROSI</name>
<protein>
    <recommendedName>
        <fullName evidence="8">Protein kinase domain-containing protein</fullName>
    </recommendedName>
</protein>
<keyword evidence="1" id="KW-0723">Serine/threonine-protein kinase</keyword>
<evidence type="ECO:0000259" key="8">
    <source>
        <dbReference type="PROSITE" id="PS50011"/>
    </source>
</evidence>
<evidence type="ECO:0000256" key="3">
    <source>
        <dbReference type="ARBA" id="ARBA00022741"/>
    </source>
</evidence>
<dbReference type="InterPro" id="IPR001245">
    <property type="entry name" value="Ser-Thr/Tyr_kinase_cat_dom"/>
</dbReference>
<dbReference type="SUPFAM" id="SSF56112">
    <property type="entry name" value="Protein kinase-like (PK-like)"/>
    <property type="match status" value="1"/>
</dbReference>
<evidence type="ECO:0000256" key="4">
    <source>
        <dbReference type="ARBA" id="ARBA00022777"/>
    </source>
</evidence>
<evidence type="ECO:0000256" key="6">
    <source>
        <dbReference type="PROSITE-ProRule" id="PRU10141"/>
    </source>
</evidence>
<evidence type="ECO:0000256" key="1">
    <source>
        <dbReference type="ARBA" id="ARBA00022527"/>
    </source>
</evidence>
<dbReference type="CDD" id="cd06410">
    <property type="entry name" value="PB1_UP2"/>
    <property type="match status" value="1"/>
</dbReference>
<keyword evidence="4" id="KW-0418">Kinase</keyword>
<dbReference type="PROSITE" id="PS50011">
    <property type="entry name" value="PROTEIN_KINASE_DOM"/>
    <property type="match status" value="1"/>
</dbReference>
<dbReference type="Pfam" id="PF07714">
    <property type="entry name" value="PK_Tyr_Ser-Thr"/>
    <property type="match status" value="1"/>
</dbReference>
<dbReference type="EMBL" id="OZ021743">
    <property type="protein sequence ID" value="CAK9329697.1"/>
    <property type="molecule type" value="Genomic_DNA"/>
</dbReference>
<dbReference type="Pfam" id="PF00564">
    <property type="entry name" value="PB1"/>
    <property type="match status" value="1"/>
</dbReference>
<dbReference type="PRINTS" id="PR00109">
    <property type="entry name" value="TYRKINASE"/>
</dbReference>
<dbReference type="Gene3D" id="3.30.200.20">
    <property type="entry name" value="Phosphorylase Kinase, domain 1"/>
    <property type="match status" value="1"/>
</dbReference>
<evidence type="ECO:0000313" key="9">
    <source>
        <dbReference type="EMBL" id="CAK9329697.1"/>
    </source>
</evidence>
<evidence type="ECO:0000313" key="10">
    <source>
        <dbReference type="Proteomes" id="UP001642487"/>
    </source>
</evidence>
<reference evidence="9 10" key="1">
    <citation type="submission" date="2024-03" db="EMBL/GenBank/DDBJ databases">
        <authorList>
            <person name="Gkanogiannis A."/>
            <person name="Becerra Lopez-Lavalle L."/>
        </authorList>
    </citation>
    <scope>NUCLEOTIDE SEQUENCE [LARGE SCALE GENOMIC DNA]</scope>
</reference>
<dbReference type="PANTHER" id="PTHR23257:SF797">
    <property type="entry name" value="KINASE SUPERFAMILY WITH OCTICOSAPEPTIDE_PHOX_BEM1P DOMAIN-CONTAINING PROTEIN"/>
    <property type="match status" value="1"/>
</dbReference>
<feature type="region of interest" description="Disordered" evidence="7">
    <location>
        <begin position="1158"/>
        <end position="1179"/>
    </location>
</feature>
<evidence type="ECO:0000256" key="5">
    <source>
        <dbReference type="ARBA" id="ARBA00022840"/>
    </source>
</evidence>
<dbReference type="SMART" id="SM00666">
    <property type="entry name" value="PB1"/>
    <property type="match status" value="1"/>
</dbReference>
<dbReference type="Gene3D" id="3.10.20.90">
    <property type="entry name" value="Phosphatidylinositol 3-kinase Catalytic Subunit, Chain A, domain 1"/>
    <property type="match status" value="1"/>
</dbReference>
<keyword evidence="2" id="KW-0808">Transferase</keyword>
<accession>A0ABP0ZCD2</accession>
<dbReference type="InterPro" id="IPR050167">
    <property type="entry name" value="Ser_Thr_protein_kinase"/>
</dbReference>
<dbReference type="SMART" id="SM00220">
    <property type="entry name" value="S_TKc"/>
    <property type="match status" value="1"/>
</dbReference>
<dbReference type="CDD" id="cd13999">
    <property type="entry name" value="STKc_MAP3K-like"/>
    <property type="match status" value="1"/>
</dbReference>
<feature type="domain" description="Protein kinase" evidence="8">
    <location>
        <begin position="1196"/>
        <end position="1460"/>
    </location>
</feature>
<feature type="compositionally biased region" description="Basic and acidic residues" evidence="7">
    <location>
        <begin position="1165"/>
        <end position="1174"/>
    </location>
</feature>
<dbReference type="SUPFAM" id="SSF54277">
    <property type="entry name" value="CAD &amp; PB1 domains"/>
    <property type="match status" value="1"/>
</dbReference>
<dbReference type="PROSITE" id="PS00108">
    <property type="entry name" value="PROTEIN_KINASE_ST"/>
    <property type="match status" value="1"/>
</dbReference>
<dbReference type="InterPro" id="IPR017441">
    <property type="entry name" value="Protein_kinase_ATP_BS"/>
</dbReference>
<dbReference type="PANTHER" id="PTHR23257">
    <property type="entry name" value="SERINE-THREONINE PROTEIN KINASE"/>
    <property type="match status" value="1"/>
</dbReference>
<gene>
    <name evidence="9" type="ORF">CITCOLO1_LOCUS22174</name>
</gene>
<feature type="region of interest" description="Disordered" evidence="7">
    <location>
        <begin position="946"/>
        <end position="970"/>
    </location>
</feature>
<dbReference type="PROSITE" id="PS00107">
    <property type="entry name" value="PROTEIN_KINASE_ATP"/>
    <property type="match status" value="1"/>
</dbReference>
<keyword evidence="5 6" id="KW-0067">ATP-binding</keyword>
<dbReference type="InterPro" id="IPR008271">
    <property type="entry name" value="Ser/Thr_kinase_AS"/>
</dbReference>
<dbReference type="InterPro" id="IPR000270">
    <property type="entry name" value="PB1_dom"/>
</dbReference>
<dbReference type="InterPro" id="IPR000719">
    <property type="entry name" value="Prot_kinase_dom"/>
</dbReference>
<evidence type="ECO:0000256" key="2">
    <source>
        <dbReference type="ARBA" id="ARBA00022679"/>
    </source>
</evidence>